<dbReference type="InterPro" id="IPR018062">
    <property type="entry name" value="HTH_AraC-typ_CS"/>
</dbReference>
<dbReference type="KEGG" id="ntp:CRH09_15220"/>
<dbReference type="AlphaFoldDB" id="A0A291RIE1"/>
<dbReference type="PROSITE" id="PS01124">
    <property type="entry name" value="HTH_ARAC_FAMILY_2"/>
    <property type="match status" value="1"/>
</dbReference>
<dbReference type="RefSeq" id="WP_098694491.1">
    <property type="nucleotide sequence ID" value="NZ_JAAFZG010000042.1"/>
</dbReference>
<dbReference type="Pfam" id="PF14525">
    <property type="entry name" value="AraC_binding_2"/>
    <property type="match status" value="1"/>
</dbReference>
<evidence type="ECO:0000256" key="1">
    <source>
        <dbReference type="ARBA" id="ARBA00023015"/>
    </source>
</evidence>
<organism evidence="5 6">
    <name type="scientific">Nocardia terpenica</name>
    <dbReference type="NCBI Taxonomy" id="455432"/>
    <lineage>
        <taxon>Bacteria</taxon>
        <taxon>Bacillati</taxon>
        <taxon>Actinomycetota</taxon>
        <taxon>Actinomycetes</taxon>
        <taxon>Mycobacteriales</taxon>
        <taxon>Nocardiaceae</taxon>
        <taxon>Nocardia</taxon>
    </lineage>
</organism>
<dbReference type="Pfam" id="PF12833">
    <property type="entry name" value="HTH_18"/>
    <property type="match status" value="1"/>
</dbReference>
<gene>
    <name evidence="5" type="ORF">CRH09_15220</name>
</gene>
<protein>
    <submittedName>
        <fullName evidence="5">AraC family transcriptional regulator</fullName>
    </submittedName>
</protein>
<dbReference type="GO" id="GO:0043565">
    <property type="term" value="F:sequence-specific DNA binding"/>
    <property type="evidence" value="ECO:0007669"/>
    <property type="project" value="InterPro"/>
</dbReference>
<proteinExistence type="predicted"/>
<keyword evidence="3" id="KW-0804">Transcription</keyword>
<dbReference type="Gene3D" id="1.10.10.60">
    <property type="entry name" value="Homeodomain-like"/>
    <property type="match status" value="1"/>
</dbReference>
<evidence type="ECO:0000256" key="3">
    <source>
        <dbReference type="ARBA" id="ARBA00023163"/>
    </source>
</evidence>
<dbReference type="Proteomes" id="UP000221961">
    <property type="component" value="Chromosome"/>
</dbReference>
<dbReference type="InterPro" id="IPR018060">
    <property type="entry name" value="HTH_AraC"/>
</dbReference>
<keyword evidence="2" id="KW-0238">DNA-binding</keyword>
<accession>A0A291RIE1</accession>
<dbReference type="PANTHER" id="PTHR46796:SF6">
    <property type="entry name" value="ARAC SUBFAMILY"/>
    <property type="match status" value="1"/>
</dbReference>
<dbReference type="SUPFAM" id="SSF46689">
    <property type="entry name" value="Homeodomain-like"/>
    <property type="match status" value="1"/>
</dbReference>
<dbReference type="SMART" id="SM00342">
    <property type="entry name" value="HTH_ARAC"/>
    <property type="match status" value="1"/>
</dbReference>
<evidence type="ECO:0000313" key="5">
    <source>
        <dbReference type="EMBL" id="ATL67346.1"/>
    </source>
</evidence>
<feature type="domain" description="HTH araC/xylS-type" evidence="4">
    <location>
        <begin position="212"/>
        <end position="313"/>
    </location>
</feature>
<dbReference type="PANTHER" id="PTHR46796">
    <property type="entry name" value="HTH-TYPE TRANSCRIPTIONAL ACTIVATOR RHAS-RELATED"/>
    <property type="match status" value="1"/>
</dbReference>
<dbReference type="PROSITE" id="PS00041">
    <property type="entry name" value="HTH_ARAC_FAMILY_1"/>
    <property type="match status" value="1"/>
</dbReference>
<evidence type="ECO:0000259" key="4">
    <source>
        <dbReference type="PROSITE" id="PS01124"/>
    </source>
</evidence>
<reference evidence="5 6" key="1">
    <citation type="submission" date="2017-10" db="EMBL/GenBank/DDBJ databases">
        <title>Comparative genomics between pathogenic Norcardia.</title>
        <authorList>
            <person name="Zeng L."/>
        </authorList>
    </citation>
    <scope>NUCLEOTIDE SEQUENCE [LARGE SCALE GENOMIC DNA]</scope>
    <source>
        <strain evidence="5 6">NC_YFY_NT001</strain>
    </source>
</reference>
<evidence type="ECO:0000313" key="6">
    <source>
        <dbReference type="Proteomes" id="UP000221961"/>
    </source>
</evidence>
<keyword evidence="1" id="KW-0805">Transcription regulation</keyword>
<dbReference type="EMBL" id="CP023778">
    <property type="protein sequence ID" value="ATL67346.1"/>
    <property type="molecule type" value="Genomic_DNA"/>
</dbReference>
<sequence>MAIVVDTNTVEQGYRAELVAAAILHTTAPAHIVLTDPEPAVSGRIEAWRFGSADLSDIRTGGYRVARTRQQVRVSPASDLMLIVSPISTIRWMQDDDQRRIQPGQLYVADLNRPFEADWRGGEVLTLQIPLDSLGVSMETIRRAVGPLSVSPIQSLVAKNIELMIRSADALEADPGAPELGEACIDLVRALLTSDAARHGDGTPMPADMLLLQIRDYIDRHLDDPNLNPNQIAREHHISIRYLYKLCADANFSLHQRIIDQRLLRIRRELASPRHRHRTITVIAQQYGFRDISHLSRRFRAAFGMTPHEWRNAVQGVTL</sequence>
<dbReference type="InterPro" id="IPR009057">
    <property type="entry name" value="Homeodomain-like_sf"/>
</dbReference>
<evidence type="ECO:0000256" key="2">
    <source>
        <dbReference type="ARBA" id="ARBA00023125"/>
    </source>
</evidence>
<dbReference type="InterPro" id="IPR035418">
    <property type="entry name" value="AraC-bd_2"/>
</dbReference>
<name>A0A291RIE1_9NOCA</name>
<dbReference type="InterPro" id="IPR050204">
    <property type="entry name" value="AraC_XylS_family_regulators"/>
</dbReference>
<dbReference type="GO" id="GO:0003700">
    <property type="term" value="F:DNA-binding transcription factor activity"/>
    <property type="evidence" value="ECO:0007669"/>
    <property type="project" value="InterPro"/>
</dbReference>